<sequence length="114" mass="13672">MALIYFGDNGQRQELHSCPWQTNLENRQEIAAYLIRRLQEKNYSADTWFTAQNLVGENQVDWENTEPLNAITTHYPNRNTQKNILGKILKRALFDLNETYEIRYEFKTLYRKIE</sequence>
<protein>
    <submittedName>
        <fullName evidence="1">Uncharacterized protein</fullName>
    </submittedName>
</protein>
<name>A0A5B3FYR3_9BACT</name>
<dbReference type="EMBL" id="VVXK01000026">
    <property type="protein sequence ID" value="KAA2366351.1"/>
    <property type="molecule type" value="Genomic_DNA"/>
</dbReference>
<comment type="caution">
    <text evidence="1">The sequence shown here is derived from an EMBL/GenBank/DDBJ whole genome shotgun (WGS) entry which is preliminary data.</text>
</comment>
<dbReference type="Proteomes" id="UP000323567">
    <property type="component" value="Unassembled WGS sequence"/>
</dbReference>
<accession>A0A5B3FYR3</accession>
<gene>
    <name evidence="1" type="ORF">F2Y13_13725</name>
</gene>
<reference evidence="1 2" key="1">
    <citation type="journal article" date="2019" name="Nat. Med.">
        <title>A library of human gut bacterial isolates paired with longitudinal multiomics data enables mechanistic microbiome research.</title>
        <authorList>
            <person name="Poyet M."/>
            <person name="Groussin M."/>
            <person name="Gibbons S.M."/>
            <person name="Avila-Pacheco J."/>
            <person name="Jiang X."/>
            <person name="Kearney S.M."/>
            <person name="Perrotta A.R."/>
            <person name="Berdy B."/>
            <person name="Zhao S."/>
            <person name="Lieberman T.D."/>
            <person name="Swanson P.K."/>
            <person name="Smith M."/>
            <person name="Roesemann S."/>
            <person name="Alexander J.E."/>
            <person name="Rich S.A."/>
            <person name="Livny J."/>
            <person name="Vlamakis H."/>
            <person name="Clish C."/>
            <person name="Bullock K."/>
            <person name="Deik A."/>
            <person name="Scott J."/>
            <person name="Pierce K.A."/>
            <person name="Xavier R.J."/>
            <person name="Alm E.J."/>
        </authorList>
    </citation>
    <scope>NUCLEOTIDE SEQUENCE [LARGE SCALE GENOMIC DNA]</scope>
    <source>
        <strain evidence="1 2">BIOML-A2</strain>
    </source>
</reference>
<evidence type="ECO:0000313" key="2">
    <source>
        <dbReference type="Proteomes" id="UP000323567"/>
    </source>
</evidence>
<dbReference type="RefSeq" id="WP_149887810.1">
    <property type="nucleotide sequence ID" value="NZ_DBFVWC010000050.1"/>
</dbReference>
<dbReference type="AlphaFoldDB" id="A0A5B3FYR3"/>
<evidence type="ECO:0000313" key="1">
    <source>
        <dbReference type="EMBL" id="KAA2366351.1"/>
    </source>
</evidence>
<organism evidence="1 2">
    <name type="scientific">Alistipes shahii</name>
    <dbReference type="NCBI Taxonomy" id="328814"/>
    <lineage>
        <taxon>Bacteria</taxon>
        <taxon>Pseudomonadati</taxon>
        <taxon>Bacteroidota</taxon>
        <taxon>Bacteroidia</taxon>
        <taxon>Bacteroidales</taxon>
        <taxon>Rikenellaceae</taxon>
        <taxon>Alistipes</taxon>
    </lineage>
</organism>
<proteinExistence type="predicted"/>